<dbReference type="EMBL" id="KV417498">
    <property type="protein sequence ID" value="KZP29484.1"/>
    <property type="molecule type" value="Genomic_DNA"/>
</dbReference>
<evidence type="ECO:0000313" key="2">
    <source>
        <dbReference type="Proteomes" id="UP000076532"/>
    </source>
</evidence>
<dbReference type="Proteomes" id="UP000076532">
    <property type="component" value="Unassembled WGS sequence"/>
</dbReference>
<gene>
    <name evidence="1" type="ORF">FIBSPDRAFT_946752</name>
</gene>
<evidence type="ECO:0000313" key="1">
    <source>
        <dbReference type="EMBL" id="KZP29484.1"/>
    </source>
</evidence>
<name>A0A166SIE8_9AGAM</name>
<proteinExistence type="predicted"/>
<organism evidence="1 2">
    <name type="scientific">Athelia psychrophila</name>
    <dbReference type="NCBI Taxonomy" id="1759441"/>
    <lineage>
        <taxon>Eukaryota</taxon>
        <taxon>Fungi</taxon>
        <taxon>Dikarya</taxon>
        <taxon>Basidiomycota</taxon>
        <taxon>Agaricomycotina</taxon>
        <taxon>Agaricomycetes</taxon>
        <taxon>Agaricomycetidae</taxon>
        <taxon>Atheliales</taxon>
        <taxon>Atheliaceae</taxon>
        <taxon>Athelia</taxon>
    </lineage>
</organism>
<dbReference type="OrthoDB" id="2152029at2759"/>
<reference evidence="1 2" key="1">
    <citation type="journal article" date="2016" name="Mol. Biol. Evol.">
        <title>Comparative Genomics of Early-Diverging Mushroom-Forming Fungi Provides Insights into the Origins of Lignocellulose Decay Capabilities.</title>
        <authorList>
            <person name="Nagy L.G."/>
            <person name="Riley R."/>
            <person name="Tritt A."/>
            <person name="Adam C."/>
            <person name="Daum C."/>
            <person name="Floudas D."/>
            <person name="Sun H."/>
            <person name="Yadav J.S."/>
            <person name="Pangilinan J."/>
            <person name="Larsson K.H."/>
            <person name="Matsuura K."/>
            <person name="Barry K."/>
            <person name="Labutti K."/>
            <person name="Kuo R."/>
            <person name="Ohm R.A."/>
            <person name="Bhattacharya S.S."/>
            <person name="Shirouzu T."/>
            <person name="Yoshinaga Y."/>
            <person name="Martin F.M."/>
            <person name="Grigoriev I.V."/>
            <person name="Hibbett D.S."/>
        </authorList>
    </citation>
    <scope>NUCLEOTIDE SEQUENCE [LARGE SCALE GENOMIC DNA]</scope>
    <source>
        <strain evidence="1 2">CBS 109695</strain>
    </source>
</reference>
<dbReference type="AlphaFoldDB" id="A0A166SIE8"/>
<sequence>MANKQTLYACGTLAERIWAVLALLKAPSSLLYQITFARSSWNKVNAGKSIARIVRDFVPTYLTGTLNATQIQWLDKPNGEKFIAWGKSNKTNIVVEDIGEDAKLLWMKEKCIDRVALLINLTKMGGCALEDSDECEGLA</sequence>
<protein>
    <submittedName>
        <fullName evidence="1">Uncharacterized protein</fullName>
    </submittedName>
</protein>
<keyword evidence="2" id="KW-1185">Reference proteome</keyword>
<accession>A0A166SIE8</accession>